<evidence type="ECO:0000313" key="1">
    <source>
        <dbReference type="EMBL" id="TKW18287.1"/>
    </source>
</evidence>
<protein>
    <submittedName>
        <fullName evidence="1">Uncharacterized protein</fullName>
    </submittedName>
</protein>
<dbReference type="EMBL" id="CM016556">
    <property type="protein sequence ID" value="TKW18287.1"/>
    <property type="molecule type" value="Genomic_DNA"/>
</dbReference>
<dbReference type="Gramene" id="TKW18287">
    <property type="protein sequence ID" value="TKW18287"/>
    <property type="gene ID" value="SEVIR_5G421500v2"/>
</dbReference>
<dbReference type="AlphaFoldDB" id="A0A4U6V3K2"/>
<evidence type="ECO:0000313" key="2">
    <source>
        <dbReference type="Proteomes" id="UP000298652"/>
    </source>
</evidence>
<dbReference type="Proteomes" id="UP000298652">
    <property type="component" value="Chromosome 5"/>
</dbReference>
<sequence length="117" mass="13251">MPRQDRGTDASEILSIEQDAVLAGRAPVQGTSMVDDWIQKCRRLAKPKKKGMNSTYILVLWMVWKQRNDRVFTRSSPKQPAQLMTDVQEQAAYWCSAGAKHLCSVGWPLQAAMQRTT</sequence>
<reference evidence="1" key="1">
    <citation type="submission" date="2019-03" db="EMBL/GenBank/DDBJ databases">
        <title>WGS assembly of Setaria viridis.</title>
        <authorList>
            <person name="Huang P."/>
            <person name="Jenkins J."/>
            <person name="Grimwood J."/>
            <person name="Barry K."/>
            <person name="Healey A."/>
            <person name="Mamidi S."/>
            <person name="Sreedasyam A."/>
            <person name="Shu S."/>
            <person name="Feldman M."/>
            <person name="Wu J."/>
            <person name="Yu Y."/>
            <person name="Chen C."/>
            <person name="Johnson J."/>
            <person name="Rokhsar D."/>
            <person name="Baxter I."/>
            <person name="Schmutz J."/>
            <person name="Brutnell T."/>
            <person name="Kellogg E."/>
        </authorList>
    </citation>
    <scope>NUCLEOTIDE SEQUENCE [LARGE SCALE GENOMIC DNA]</scope>
</reference>
<gene>
    <name evidence="1" type="ORF">SEVIR_5G421500v2</name>
</gene>
<organism evidence="1 2">
    <name type="scientific">Setaria viridis</name>
    <name type="common">Green bristlegrass</name>
    <name type="synonym">Setaria italica subsp. viridis</name>
    <dbReference type="NCBI Taxonomy" id="4556"/>
    <lineage>
        <taxon>Eukaryota</taxon>
        <taxon>Viridiplantae</taxon>
        <taxon>Streptophyta</taxon>
        <taxon>Embryophyta</taxon>
        <taxon>Tracheophyta</taxon>
        <taxon>Spermatophyta</taxon>
        <taxon>Magnoliopsida</taxon>
        <taxon>Liliopsida</taxon>
        <taxon>Poales</taxon>
        <taxon>Poaceae</taxon>
        <taxon>PACMAD clade</taxon>
        <taxon>Panicoideae</taxon>
        <taxon>Panicodae</taxon>
        <taxon>Paniceae</taxon>
        <taxon>Cenchrinae</taxon>
        <taxon>Setaria</taxon>
    </lineage>
</organism>
<name>A0A4U6V3K2_SETVI</name>
<proteinExistence type="predicted"/>
<accession>A0A4U6V3K2</accession>
<keyword evidence="2" id="KW-1185">Reference proteome</keyword>